<dbReference type="PANTHER" id="PTHR24422:SF8">
    <property type="entry name" value="CHEMOTAXIS PROTEIN"/>
    <property type="match status" value="1"/>
</dbReference>
<dbReference type="SMART" id="SM00138">
    <property type="entry name" value="MeTrc"/>
    <property type="match status" value="1"/>
</dbReference>
<dbReference type="Proteomes" id="UP001595462">
    <property type="component" value="Unassembled WGS sequence"/>
</dbReference>
<dbReference type="PRINTS" id="PR00996">
    <property type="entry name" value="CHERMTFRASE"/>
</dbReference>
<dbReference type="PANTHER" id="PTHR24422">
    <property type="entry name" value="CHEMOTAXIS PROTEIN METHYLTRANSFERASE"/>
    <property type="match status" value="1"/>
</dbReference>
<evidence type="ECO:0000313" key="3">
    <source>
        <dbReference type="Proteomes" id="UP001595462"/>
    </source>
</evidence>
<keyword evidence="2" id="KW-0808">Transferase</keyword>
<proteinExistence type="predicted"/>
<sequence>MTTSAGTDAKVEDIALEVFIQTLRLRYGYDFSGYARASLKRRVIELAHALALPNIGALLPRLLYDPDILDKVVTHLSVPVSELFRDPEVFARLREQVLPVLASWPRVNIWQAGCACGEEVYSLAIMLAEVGLNPRAQIYATDFNDHALERAAEGIFDARHLAAYDDNYRRAGGSAKLADYYHARYELVRMRRELLERVVFAHHNLVTDGVFAEAHLIMCRNVLIYFSQPLKDRVLQLFADSLVRGGFLVLGSKETLRFSALADRFEIVSERERIYRLKPEAA</sequence>
<dbReference type="InterPro" id="IPR022641">
    <property type="entry name" value="CheR_N"/>
</dbReference>
<dbReference type="SUPFAM" id="SSF47757">
    <property type="entry name" value="Chemotaxis receptor methyltransferase CheR, N-terminal domain"/>
    <property type="match status" value="1"/>
</dbReference>
<dbReference type="EMBL" id="JBHRSS010000008">
    <property type="protein sequence ID" value="MFC3105654.1"/>
    <property type="molecule type" value="Genomic_DNA"/>
</dbReference>
<accession>A0ABV7ESB2</accession>
<keyword evidence="2" id="KW-0489">Methyltransferase</keyword>
<gene>
    <name evidence="2" type="ORF">ACFOSU_17410</name>
</gene>
<comment type="caution">
    <text evidence="2">The sequence shown here is derived from an EMBL/GenBank/DDBJ whole genome shotgun (WGS) entry which is preliminary data.</text>
</comment>
<feature type="domain" description="CheR-type methyltransferase" evidence="1">
    <location>
        <begin position="4"/>
        <end position="256"/>
    </location>
</feature>
<dbReference type="InterPro" id="IPR050903">
    <property type="entry name" value="Bact_Chemotaxis_MeTrfase"/>
</dbReference>
<name>A0ABV7ESB2_9GAMM</name>
<dbReference type="Pfam" id="PF01739">
    <property type="entry name" value="CheR"/>
    <property type="match status" value="1"/>
</dbReference>
<dbReference type="RefSeq" id="WP_380691191.1">
    <property type="nucleotide sequence ID" value="NZ_JBHRSS010000008.1"/>
</dbReference>
<evidence type="ECO:0000313" key="2">
    <source>
        <dbReference type="EMBL" id="MFC3105654.1"/>
    </source>
</evidence>
<dbReference type="GO" id="GO:0032259">
    <property type="term" value="P:methylation"/>
    <property type="evidence" value="ECO:0007669"/>
    <property type="project" value="UniProtKB-KW"/>
</dbReference>
<dbReference type="SUPFAM" id="SSF53335">
    <property type="entry name" value="S-adenosyl-L-methionine-dependent methyltransferases"/>
    <property type="match status" value="1"/>
</dbReference>
<dbReference type="PROSITE" id="PS50123">
    <property type="entry name" value="CHER"/>
    <property type="match status" value="1"/>
</dbReference>
<dbReference type="Pfam" id="PF03705">
    <property type="entry name" value="CheR_N"/>
    <property type="match status" value="1"/>
</dbReference>
<organism evidence="2 3">
    <name type="scientific">Salinisphaera aquimarina</name>
    <dbReference type="NCBI Taxonomy" id="2094031"/>
    <lineage>
        <taxon>Bacteria</taxon>
        <taxon>Pseudomonadati</taxon>
        <taxon>Pseudomonadota</taxon>
        <taxon>Gammaproteobacteria</taxon>
        <taxon>Salinisphaerales</taxon>
        <taxon>Salinisphaeraceae</taxon>
        <taxon>Salinisphaera</taxon>
    </lineage>
</organism>
<dbReference type="InterPro" id="IPR000780">
    <property type="entry name" value="CheR_MeTrfase"/>
</dbReference>
<keyword evidence="3" id="KW-1185">Reference proteome</keyword>
<protein>
    <submittedName>
        <fullName evidence="2">CheR family methyltransferase</fullName>
    </submittedName>
</protein>
<dbReference type="InterPro" id="IPR029063">
    <property type="entry name" value="SAM-dependent_MTases_sf"/>
</dbReference>
<evidence type="ECO:0000259" key="1">
    <source>
        <dbReference type="PROSITE" id="PS50123"/>
    </source>
</evidence>
<dbReference type="Gene3D" id="3.40.50.150">
    <property type="entry name" value="Vaccinia Virus protein VP39"/>
    <property type="match status" value="1"/>
</dbReference>
<reference evidence="3" key="1">
    <citation type="journal article" date="2019" name="Int. J. Syst. Evol. Microbiol.">
        <title>The Global Catalogue of Microorganisms (GCM) 10K type strain sequencing project: providing services to taxonomists for standard genome sequencing and annotation.</title>
        <authorList>
            <consortium name="The Broad Institute Genomics Platform"/>
            <consortium name="The Broad Institute Genome Sequencing Center for Infectious Disease"/>
            <person name="Wu L."/>
            <person name="Ma J."/>
        </authorList>
    </citation>
    <scope>NUCLEOTIDE SEQUENCE [LARGE SCALE GENOMIC DNA]</scope>
    <source>
        <strain evidence="3">KCTC 52640</strain>
    </source>
</reference>
<dbReference type="InterPro" id="IPR022642">
    <property type="entry name" value="CheR_C"/>
</dbReference>
<dbReference type="GO" id="GO:0008168">
    <property type="term" value="F:methyltransferase activity"/>
    <property type="evidence" value="ECO:0007669"/>
    <property type="project" value="UniProtKB-KW"/>
</dbReference>